<dbReference type="UniPathway" id="UPA00626">
    <property type="reaction ID" value="UER00678"/>
</dbReference>
<evidence type="ECO:0000256" key="2">
    <source>
        <dbReference type="ARBA" id="ARBA00005170"/>
    </source>
</evidence>
<evidence type="ECO:0000256" key="8">
    <source>
        <dbReference type="ARBA" id="ARBA00023239"/>
    </source>
</evidence>
<dbReference type="STRING" id="1448318.A0A319EYC2"/>
<evidence type="ECO:0000313" key="9">
    <source>
        <dbReference type="EMBL" id="PYI07339.1"/>
    </source>
</evidence>
<evidence type="ECO:0000256" key="6">
    <source>
        <dbReference type="ARBA" id="ARBA00022793"/>
    </source>
</evidence>
<dbReference type="PIRSF" id="PIRSF001332">
    <property type="entry name" value="Acetolac_decarb"/>
    <property type="match status" value="1"/>
</dbReference>
<dbReference type="EMBL" id="KZ826342">
    <property type="protein sequence ID" value="PYI07339.1"/>
    <property type="molecule type" value="Genomic_DNA"/>
</dbReference>
<dbReference type="AlphaFoldDB" id="A0A319EYC2"/>
<protein>
    <recommendedName>
        <fullName evidence="5">Alpha-acetolactate decarboxylase</fullName>
        <ecNumber evidence="4">4.1.1.5</ecNumber>
    </recommendedName>
</protein>
<dbReference type="InterPro" id="IPR005128">
    <property type="entry name" value="Acetolactate_a_deCO2ase"/>
</dbReference>
<evidence type="ECO:0000313" key="10">
    <source>
        <dbReference type="Proteomes" id="UP000248423"/>
    </source>
</evidence>
<gene>
    <name evidence="9" type="ORF">BO78DRAFT_443211</name>
</gene>
<dbReference type="Proteomes" id="UP000248423">
    <property type="component" value="Unassembled WGS sequence"/>
</dbReference>
<keyword evidence="6" id="KW-0210">Decarboxylase</keyword>
<dbReference type="PANTHER" id="PTHR35524">
    <property type="entry name" value="ALPHA-ACETOLACTATE DECARBOXYLASE"/>
    <property type="match status" value="1"/>
</dbReference>
<dbReference type="OrthoDB" id="509395at2759"/>
<comment type="similarity">
    <text evidence="3">Belongs to the alpha-acetolactate decarboxylase family.</text>
</comment>
<proteinExistence type="inferred from homology"/>
<dbReference type="GO" id="GO:0047605">
    <property type="term" value="F:acetolactate decarboxylase activity"/>
    <property type="evidence" value="ECO:0007669"/>
    <property type="project" value="UniProtKB-EC"/>
</dbReference>
<evidence type="ECO:0000256" key="3">
    <source>
        <dbReference type="ARBA" id="ARBA00007106"/>
    </source>
</evidence>
<reference evidence="9 10" key="1">
    <citation type="submission" date="2018-02" db="EMBL/GenBank/DDBJ databases">
        <title>The genomes of Aspergillus section Nigri reveals drivers in fungal speciation.</title>
        <authorList>
            <consortium name="DOE Joint Genome Institute"/>
            <person name="Vesth T.C."/>
            <person name="Nybo J."/>
            <person name="Theobald S."/>
            <person name="Brandl J."/>
            <person name="Frisvad J.C."/>
            <person name="Nielsen K.F."/>
            <person name="Lyhne E.K."/>
            <person name="Kogle M.E."/>
            <person name="Kuo A."/>
            <person name="Riley R."/>
            <person name="Clum A."/>
            <person name="Nolan M."/>
            <person name="Lipzen A."/>
            <person name="Salamov A."/>
            <person name="Henrissat B."/>
            <person name="Wiebenga A."/>
            <person name="De vries R.P."/>
            <person name="Grigoriev I.V."/>
            <person name="Mortensen U.H."/>
            <person name="Andersen M.R."/>
            <person name="Baker S.E."/>
        </authorList>
    </citation>
    <scope>NUCLEOTIDE SEQUENCE [LARGE SCALE GENOMIC DNA]</scope>
    <source>
        <strain evidence="9 10">CBS 121057</strain>
    </source>
</reference>
<organism evidence="9 10">
    <name type="scientific">Aspergillus sclerotiicarbonarius (strain CBS 121057 / IBT 28362)</name>
    <dbReference type="NCBI Taxonomy" id="1448318"/>
    <lineage>
        <taxon>Eukaryota</taxon>
        <taxon>Fungi</taxon>
        <taxon>Dikarya</taxon>
        <taxon>Ascomycota</taxon>
        <taxon>Pezizomycotina</taxon>
        <taxon>Eurotiomycetes</taxon>
        <taxon>Eurotiomycetidae</taxon>
        <taxon>Eurotiales</taxon>
        <taxon>Aspergillaceae</taxon>
        <taxon>Aspergillus</taxon>
        <taxon>Aspergillus subgen. Circumdati</taxon>
    </lineage>
</organism>
<accession>A0A319EYC2</accession>
<keyword evidence="10" id="KW-1185">Reference proteome</keyword>
<dbReference type="VEuPathDB" id="FungiDB:BO78DRAFT_443211"/>
<keyword evidence="8" id="KW-0456">Lyase</keyword>
<dbReference type="EC" id="4.1.1.5" evidence="4"/>
<dbReference type="Gene3D" id="3.30.1330.80">
    <property type="entry name" value="Hypothetical protein, similar to alpha- acetolactate decarboxylase, domain 2"/>
    <property type="match status" value="2"/>
</dbReference>
<evidence type="ECO:0000256" key="4">
    <source>
        <dbReference type="ARBA" id="ARBA00013204"/>
    </source>
</evidence>
<dbReference type="SUPFAM" id="SSF117856">
    <property type="entry name" value="AF0104/ALDC/Ptd012-like"/>
    <property type="match status" value="1"/>
</dbReference>
<comment type="catalytic activity">
    <reaction evidence="1">
        <text>(2S)-2-acetolactate + H(+) = (R)-acetoin + CO2</text>
        <dbReference type="Rhea" id="RHEA:21580"/>
        <dbReference type="ChEBI" id="CHEBI:15378"/>
        <dbReference type="ChEBI" id="CHEBI:15686"/>
        <dbReference type="ChEBI" id="CHEBI:16526"/>
        <dbReference type="ChEBI" id="CHEBI:58476"/>
        <dbReference type="EC" id="4.1.1.5"/>
    </reaction>
</comment>
<evidence type="ECO:0000256" key="5">
    <source>
        <dbReference type="ARBA" id="ARBA00020164"/>
    </source>
</evidence>
<dbReference type="Pfam" id="PF03306">
    <property type="entry name" value="AAL_decarboxy"/>
    <property type="match status" value="1"/>
</dbReference>
<evidence type="ECO:0000256" key="7">
    <source>
        <dbReference type="ARBA" id="ARBA00023061"/>
    </source>
</evidence>
<dbReference type="GO" id="GO:0045151">
    <property type="term" value="P:acetoin biosynthetic process"/>
    <property type="evidence" value="ECO:0007669"/>
    <property type="project" value="UniProtKB-KW"/>
</dbReference>
<comment type="pathway">
    <text evidence="2">Polyol metabolism; (R,R)-butane-2,3-diol biosynthesis; (R,R)-butane-2,3-diol from pyruvate: step 2/3.</text>
</comment>
<keyword evidence="7" id="KW-0005">Acetoin biosynthesis</keyword>
<dbReference type="CDD" id="cd17299">
    <property type="entry name" value="acetolactate_decarboxylase"/>
    <property type="match status" value="1"/>
</dbReference>
<sequence>MPSNQLYQYSILSALMHGLATKETGTTVADLLAHGDHGIGTVADLDGEVIVLEGVVYHYPVSGDVPRRITADDDQGDTLPFAMVSFFQPSLTKHLSSLSMSTLATSVSPLLPAQQNSFLAVKATAFFQQVTVRSIPAQSYPHEPLSVLAKRQTHHTIECISGTLFGFWSPAYSMGMSLHGFHIHFISEDRQVGGHVINFQTEESHNAVRLEAAVMDEYTVRVPSAEEFHRDVIPLGNPAEMIVAEGGE</sequence>
<dbReference type="PANTHER" id="PTHR35524:SF1">
    <property type="entry name" value="ALPHA-ACETOLACTATE DECARBOXYLASE"/>
    <property type="match status" value="1"/>
</dbReference>
<name>A0A319EYC2_ASPSB</name>
<evidence type="ECO:0000256" key="1">
    <source>
        <dbReference type="ARBA" id="ARBA00001784"/>
    </source>
</evidence>